<reference evidence="3 4" key="1">
    <citation type="journal article" date="2021" name="Nat. Commun.">
        <title>Genetic determinants of endophytism in the Arabidopsis root mycobiome.</title>
        <authorList>
            <person name="Mesny F."/>
            <person name="Miyauchi S."/>
            <person name="Thiergart T."/>
            <person name="Pickel B."/>
            <person name="Atanasova L."/>
            <person name="Karlsson M."/>
            <person name="Huettel B."/>
            <person name="Barry K.W."/>
            <person name="Haridas S."/>
            <person name="Chen C."/>
            <person name="Bauer D."/>
            <person name="Andreopoulos W."/>
            <person name="Pangilinan J."/>
            <person name="LaButti K."/>
            <person name="Riley R."/>
            <person name="Lipzen A."/>
            <person name="Clum A."/>
            <person name="Drula E."/>
            <person name="Henrissat B."/>
            <person name="Kohler A."/>
            <person name="Grigoriev I.V."/>
            <person name="Martin F.M."/>
            <person name="Hacquard S."/>
        </authorList>
    </citation>
    <scope>NUCLEOTIDE SEQUENCE [LARGE SCALE GENOMIC DNA]</scope>
    <source>
        <strain evidence="3 4">MPI-CAGE-CH-0241</strain>
    </source>
</reference>
<protein>
    <recommendedName>
        <fullName evidence="2">HNH nuclease domain-containing protein</fullName>
    </recommendedName>
</protein>
<evidence type="ECO:0000256" key="1">
    <source>
        <dbReference type="SAM" id="MobiDB-lite"/>
    </source>
</evidence>
<evidence type="ECO:0000313" key="3">
    <source>
        <dbReference type="EMBL" id="KAH6879832.1"/>
    </source>
</evidence>
<evidence type="ECO:0000259" key="2">
    <source>
        <dbReference type="Pfam" id="PF13391"/>
    </source>
</evidence>
<dbReference type="OrthoDB" id="2142759at2759"/>
<dbReference type="EMBL" id="JAGPYM010000028">
    <property type="protein sequence ID" value="KAH6879832.1"/>
    <property type="molecule type" value="Genomic_DNA"/>
</dbReference>
<feature type="compositionally biased region" description="Polar residues" evidence="1">
    <location>
        <begin position="185"/>
        <end position="202"/>
    </location>
</feature>
<dbReference type="Proteomes" id="UP000777438">
    <property type="component" value="Unassembled WGS sequence"/>
</dbReference>
<organism evidence="3 4">
    <name type="scientific">Thelonectria olida</name>
    <dbReference type="NCBI Taxonomy" id="1576542"/>
    <lineage>
        <taxon>Eukaryota</taxon>
        <taxon>Fungi</taxon>
        <taxon>Dikarya</taxon>
        <taxon>Ascomycota</taxon>
        <taxon>Pezizomycotina</taxon>
        <taxon>Sordariomycetes</taxon>
        <taxon>Hypocreomycetidae</taxon>
        <taxon>Hypocreales</taxon>
        <taxon>Nectriaceae</taxon>
        <taxon>Thelonectria</taxon>
    </lineage>
</organism>
<dbReference type="AlphaFoldDB" id="A0A9P8VW45"/>
<gene>
    <name evidence="3" type="ORF">B0T10DRAFT_551919</name>
</gene>
<evidence type="ECO:0000313" key="4">
    <source>
        <dbReference type="Proteomes" id="UP000777438"/>
    </source>
</evidence>
<name>A0A9P8VW45_9HYPO</name>
<feature type="region of interest" description="Disordered" evidence="1">
    <location>
        <begin position="423"/>
        <end position="495"/>
    </location>
</feature>
<accession>A0A9P8VW45</accession>
<feature type="region of interest" description="Disordered" evidence="1">
    <location>
        <begin position="157"/>
        <end position="218"/>
    </location>
</feature>
<keyword evidence="4" id="KW-1185">Reference proteome</keyword>
<dbReference type="InterPro" id="IPR003615">
    <property type="entry name" value="HNH_nuc"/>
</dbReference>
<dbReference type="Pfam" id="PF13391">
    <property type="entry name" value="HNH_2"/>
    <property type="match status" value="1"/>
</dbReference>
<feature type="region of interest" description="Disordered" evidence="1">
    <location>
        <begin position="80"/>
        <end position="115"/>
    </location>
</feature>
<comment type="caution">
    <text evidence="3">The sequence shown here is derived from an EMBL/GenBank/DDBJ whole genome shotgun (WGS) entry which is preliminary data.</text>
</comment>
<proteinExistence type="predicted"/>
<sequence>MPSAAVTPQFRALGWNVHLLCGPNDDQFTGLFHPPGSSSLTYRDVVNELRLCFEIPTNARRSDDDDQRCDLGKTLPLDVRDASTTTTPSPQVICGQHLDGSLSTPPGDPSPNLARPPIVRLHVINHADCGIDRTEPLTAHLRAGCAKHIRYPSLRRDERYLPPNKPSTNSAFARFPYRKTMRATRGSQSPPKRSASGSVSPSKDSRYGNETAGDEDVTELVAPPALDIPVEDTRQIMAGFRDSCLGVGTKCAVTGKGRSWYMNPSVGPAVQACHIVPQQHYHVYPVPSSFADHSRFSSRRLREAWDRTWSPKNGLLLLSHLHELFDARLFSIHPDTMRIRVFVPYDVILDYHGCVAQLPLGGVDHRALRHHYEMCCIENMTAEMPLSEFVASEAPSRSAASGTISPFESGSHTPIIRSMTSANNASCQGVPGDPSKRPRPAPGEPGDEDQSTNDVGPLTADGSSAPSTLRHGSAPPNQTRKREEEDMLNEAEEHGCKKRRRIFGRNETVCVYDDESESEAQYHDPYWDGCITPWNSQTFLAGVDWELANLRDSG</sequence>
<feature type="domain" description="HNH nuclease" evidence="2">
    <location>
        <begin position="251"/>
        <end position="333"/>
    </location>
</feature>